<dbReference type="GO" id="GO:0003725">
    <property type="term" value="F:double-stranded RNA binding"/>
    <property type="evidence" value="ECO:0007669"/>
    <property type="project" value="EnsemblFungi"/>
</dbReference>
<dbReference type="GO" id="GO:0005654">
    <property type="term" value="C:nucleoplasm"/>
    <property type="evidence" value="ECO:0007669"/>
    <property type="project" value="TreeGrafter"/>
</dbReference>
<dbReference type="VEuPathDB" id="FungiDB:T552_03333"/>
<keyword evidence="4" id="KW-0255">Endonuclease</keyword>
<dbReference type="PANTHER" id="PTHR11207:SF0">
    <property type="entry name" value="RIBONUCLEASE 3"/>
    <property type="match status" value="1"/>
</dbReference>
<dbReference type="SUPFAM" id="SSF54768">
    <property type="entry name" value="dsRNA-binding domain-like"/>
    <property type="match status" value="1"/>
</dbReference>
<evidence type="ECO:0000259" key="8">
    <source>
        <dbReference type="PROSITE" id="PS50137"/>
    </source>
</evidence>
<dbReference type="InterPro" id="IPR014720">
    <property type="entry name" value="dsRBD_dom"/>
</dbReference>
<dbReference type="GO" id="GO:0034475">
    <property type="term" value="P:U4 snRNA 3'-end processing"/>
    <property type="evidence" value="ECO:0007669"/>
    <property type="project" value="EnsemblFungi"/>
</dbReference>
<dbReference type="PROSITE" id="PS00517">
    <property type="entry name" value="RNASE_3_1"/>
    <property type="match status" value="1"/>
</dbReference>
<dbReference type="SUPFAM" id="SSF69065">
    <property type="entry name" value="RNase III domain-like"/>
    <property type="match status" value="1"/>
</dbReference>
<dbReference type="InterPro" id="IPR000999">
    <property type="entry name" value="RNase_III_dom"/>
</dbReference>
<name>A0A0W4ZBF3_PNEC8</name>
<evidence type="ECO:0000256" key="4">
    <source>
        <dbReference type="ARBA" id="ARBA00022759"/>
    </source>
</evidence>
<dbReference type="GO" id="GO:0034474">
    <property type="term" value="P:U2 snRNA 3'-end processing"/>
    <property type="evidence" value="ECO:0007669"/>
    <property type="project" value="EnsemblFungi"/>
</dbReference>
<dbReference type="CDD" id="cd00593">
    <property type="entry name" value="RIBOc"/>
    <property type="match status" value="1"/>
</dbReference>
<keyword evidence="11" id="KW-1185">Reference proteome</keyword>
<dbReference type="GO" id="GO:0000182">
    <property type="term" value="F:rDNA binding"/>
    <property type="evidence" value="ECO:0007669"/>
    <property type="project" value="EnsemblFungi"/>
</dbReference>
<evidence type="ECO:0000256" key="7">
    <source>
        <dbReference type="PROSITE-ProRule" id="PRU00266"/>
    </source>
</evidence>
<evidence type="ECO:0000259" key="9">
    <source>
        <dbReference type="PROSITE" id="PS50142"/>
    </source>
</evidence>
<dbReference type="GeneID" id="28938044"/>
<dbReference type="GO" id="GO:0035613">
    <property type="term" value="F:RNA stem-loop binding"/>
    <property type="evidence" value="ECO:0007669"/>
    <property type="project" value="EnsemblFungi"/>
</dbReference>
<keyword evidence="6 7" id="KW-0694">RNA-binding</keyword>
<evidence type="ECO:0000256" key="5">
    <source>
        <dbReference type="ARBA" id="ARBA00022801"/>
    </source>
</evidence>
<evidence type="ECO:0000256" key="1">
    <source>
        <dbReference type="ARBA" id="ARBA00000109"/>
    </source>
</evidence>
<evidence type="ECO:0000313" key="11">
    <source>
        <dbReference type="Proteomes" id="UP000054454"/>
    </source>
</evidence>
<dbReference type="OrthoDB" id="2392202at2759"/>
<dbReference type="Gene3D" id="3.30.160.20">
    <property type="match status" value="1"/>
</dbReference>
<dbReference type="SMART" id="SM00535">
    <property type="entry name" value="RIBOc"/>
    <property type="match status" value="1"/>
</dbReference>
<dbReference type="GO" id="GO:0000956">
    <property type="term" value="P:nuclear-transcribed mRNA catabolic process"/>
    <property type="evidence" value="ECO:0007669"/>
    <property type="project" value="EnsemblFungi"/>
</dbReference>
<dbReference type="GO" id="GO:0004525">
    <property type="term" value="F:ribonuclease III activity"/>
    <property type="evidence" value="ECO:0007669"/>
    <property type="project" value="UniProtKB-EC"/>
</dbReference>
<dbReference type="EC" id="3.1.26.3" evidence="2"/>
<gene>
    <name evidence="10" type="ORF">T552_03333</name>
</gene>
<dbReference type="GO" id="GO:0106410">
    <property type="term" value="P:box C/D sno(s)RNA 5'-end processing"/>
    <property type="evidence" value="ECO:0007669"/>
    <property type="project" value="EnsemblFungi"/>
</dbReference>
<evidence type="ECO:0000313" key="10">
    <source>
        <dbReference type="EMBL" id="KTW25721.1"/>
    </source>
</evidence>
<reference evidence="11" key="1">
    <citation type="journal article" date="2016" name="Nat. Commun.">
        <title>Genome analysis of three Pneumocystis species reveals adaptation mechanisms to life exclusively in mammalian hosts.</title>
        <authorList>
            <person name="Ma L."/>
            <person name="Chen Z."/>
            <person name="Huang D.W."/>
            <person name="Kutty G."/>
            <person name="Ishihara M."/>
            <person name="Wang H."/>
            <person name="Abouelleil A."/>
            <person name="Bishop L."/>
            <person name="Davey E."/>
            <person name="Deng R."/>
            <person name="Deng X."/>
            <person name="Fan L."/>
            <person name="Fantoni G."/>
            <person name="Fitzgerald M."/>
            <person name="Gogineni E."/>
            <person name="Goldberg J.M."/>
            <person name="Handley G."/>
            <person name="Hu X."/>
            <person name="Huber C."/>
            <person name="Jiao X."/>
            <person name="Jones K."/>
            <person name="Levin J.Z."/>
            <person name="Liu Y."/>
            <person name="Macdonald P."/>
            <person name="Melnikov A."/>
            <person name="Raley C."/>
            <person name="Sassi M."/>
            <person name="Sherman B.T."/>
            <person name="Song X."/>
            <person name="Sykes S."/>
            <person name="Tran B."/>
            <person name="Walsh L."/>
            <person name="Xia Y."/>
            <person name="Yang J."/>
            <person name="Young S."/>
            <person name="Zeng Q."/>
            <person name="Zheng X."/>
            <person name="Stephens R."/>
            <person name="Nusbaum C."/>
            <person name="Birren B.W."/>
            <person name="Azadi P."/>
            <person name="Lempicki R.A."/>
            <person name="Cuomo C.A."/>
            <person name="Kovacs J.A."/>
        </authorList>
    </citation>
    <scope>NUCLEOTIDE SEQUENCE [LARGE SCALE GENOMIC DNA]</scope>
    <source>
        <strain evidence="11">B80</strain>
    </source>
</reference>
<keyword evidence="5" id="KW-0378">Hydrolase</keyword>
<dbReference type="CDD" id="cd19876">
    <property type="entry name" value="DSRM_RNT1p-like"/>
    <property type="match status" value="1"/>
</dbReference>
<protein>
    <recommendedName>
        <fullName evidence="2">ribonuclease III</fullName>
        <ecNumber evidence="2">3.1.26.3</ecNumber>
    </recommendedName>
</protein>
<dbReference type="InterPro" id="IPR044449">
    <property type="entry name" value="Rnt1/Pac1_DSRM_fungi"/>
</dbReference>
<organism evidence="10 11">
    <name type="scientific">Pneumocystis carinii (strain B80)</name>
    <name type="common">Rat pneumocystis pneumonia agent</name>
    <name type="synonym">Pneumocystis carinii f. sp. carinii</name>
    <dbReference type="NCBI Taxonomy" id="1408658"/>
    <lineage>
        <taxon>Eukaryota</taxon>
        <taxon>Fungi</taxon>
        <taxon>Dikarya</taxon>
        <taxon>Ascomycota</taxon>
        <taxon>Taphrinomycotina</taxon>
        <taxon>Pneumocystomycetes</taxon>
        <taxon>Pneumocystaceae</taxon>
        <taxon>Pneumocystis</taxon>
    </lineage>
</organism>
<dbReference type="FunFam" id="1.10.1520.10:FF:000001">
    <property type="entry name" value="Ribonuclease 3"/>
    <property type="match status" value="1"/>
</dbReference>
<dbReference type="Gene3D" id="1.10.1520.10">
    <property type="entry name" value="Ribonuclease III domain"/>
    <property type="match status" value="1"/>
</dbReference>
<evidence type="ECO:0000256" key="3">
    <source>
        <dbReference type="ARBA" id="ARBA00022722"/>
    </source>
</evidence>
<accession>A0A0W4ZBF3</accession>
<dbReference type="PROSITE" id="PS50142">
    <property type="entry name" value="RNASE_3_2"/>
    <property type="match status" value="1"/>
</dbReference>
<comment type="caution">
    <text evidence="10">The sequence shown here is derived from an EMBL/GenBank/DDBJ whole genome shotgun (WGS) entry which is preliminary data.</text>
</comment>
<feature type="domain" description="RNase III" evidence="9">
    <location>
        <begin position="105"/>
        <end position="230"/>
    </location>
</feature>
<dbReference type="GO" id="GO:0030847">
    <property type="term" value="P:termination of RNA polymerase II transcription, exosome-dependent"/>
    <property type="evidence" value="ECO:0007669"/>
    <property type="project" value="EnsemblFungi"/>
</dbReference>
<dbReference type="RefSeq" id="XP_018224330.1">
    <property type="nucleotide sequence ID" value="XM_018371841.1"/>
</dbReference>
<evidence type="ECO:0000256" key="2">
    <source>
        <dbReference type="ARBA" id="ARBA00012177"/>
    </source>
</evidence>
<dbReference type="Proteomes" id="UP000054454">
    <property type="component" value="Unassembled WGS sequence"/>
</dbReference>
<dbReference type="EMBL" id="LFVZ01000016">
    <property type="protein sequence ID" value="KTW25721.1"/>
    <property type="molecule type" value="Genomic_DNA"/>
</dbReference>
<dbReference type="PROSITE" id="PS50137">
    <property type="entry name" value="DS_RBD"/>
    <property type="match status" value="1"/>
</dbReference>
<feature type="domain" description="DRBM" evidence="8">
    <location>
        <begin position="302"/>
        <end position="338"/>
    </location>
</feature>
<dbReference type="PANTHER" id="PTHR11207">
    <property type="entry name" value="RIBONUCLEASE III"/>
    <property type="match status" value="1"/>
</dbReference>
<dbReference type="Pfam" id="PF00636">
    <property type="entry name" value="Ribonuclease_3"/>
    <property type="match status" value="1"/>
</dbReference>
<proteinExistence type="predicted"/>
<dbReference type="InterPro" id="IPR036389">
    <property type="entry name" value="RNase_III_sf"/>
</dbReference>
<dbReference type="Pfam" id="PF00035">
    <property type="entry name" value="dsrm"/>
    <property type="match status" value="1"/>
</dbReference>
<sequence>MRKKRKLEANDIDINVDLDKGNDERLIVCKFEYFVGSLKDLVEYVLPLKKGHFTGKKTEKIYKIVLQLADMIKKDPFFLEMMSLVQNSLKLEYVKESEIPLLPEIKDPLLLKQVFTHRSYAYSTKSYNVSERDILKLHNERLEFLGDSYLNHAVTRLLFNAFPDAREGELSVMRSELVGNTKAEKISRLYGFDKRLLLSESAESDNVRSLKKIVADIFESYIGGLVLDSSNGERIAFHWISQLMAPDISLFQKKQKNFVELDKMAKQTLYNRIGREYHTDGQTRKKIEYIWIGGEGGNKDGYEYSCRIDGEEVGRGWGPNQKIAGIRSAMDALAKLPSENK</sequence>
<keyword evidence="3" id="KW-0540">Nuclease</keyword>
<evidence type="ECO:0000256" key="6">
    <source>
        <dbReference type="ARBA" id="ARBA00022884"/>
    </source>
</evidence>
<dbReference type="GO" id="GO:0006364">
    <property type="term" value="P:rRNA processing"/>
    <property type="evidence" value="ECO:0007669"/>
    <property type="project" value="EnsemblFungi"/>
</dbReference>
<comment type="catalytic activity">
    <reaction evidence="1">
        <text>Endonucleolytic cleavage to 5'-phosphomonoester.</text>
        <dbReference type="EC" id="3.1.26.3"/>
    </reaction>
</comment>
<dbReference type="AlphaFoldDB" id="A0A0W4ZBF3"/>